<dbReference type="EMBL" id="ML993588">
    <property type="protein sequence ID" value="KAF2169106.1"/>
    <property type="molecule type" value="Genomic_DNA"/>
</dbReference>
<dbReference type="GeneID" id="54558615"/>
<feature type="region of interest" description="Disordered" evidence="1">
    <location>
        <begin position="1"/>
        <end position="53"/>
    </location>
</feature>
<gene>
    <name evidence="2" type="ORF">M409DRAFT_20335</name>
</gene>
<evidence type="ECO:0000313" key="2">
    <source>
        <dbReference type="EMBL" id="KAF2169106.1"/>
    </source>
</evidence>
<dbReference type="OrthoDB" id="3891008at2759"/>
<accession>A0A6A6CUF3</accession>
<feature type="compositionally biased region" description="Basic and acidic residues" evidence="1">
    <location>
        <begin position="26"/>
        <end position="38"/>
    </location>
</feature>
<sequence>MDSRISAVQGMAVEDDGRASSVYSESSDHRQTHLDSRNGSRNGSRHASYTPSYMSNIAAKSTEALTIRTTQSREGGSRPIPPSPLNSTTPQVVDTPSIPPPSPSGPPGLLLVLIANTVHPSTIFYLEMLLNRQTFSGILFVASKSQEAALKQLKMDVYALIGRLRQELVVAVHMKHEWNQVEMETFAAEATKHGDGLQGVICCPEFDETGTADVDVLTLGGDQLERSWNQSVSFLHAAIKATAIHLLTRCKPVNPASNGLSARTRRGPFFLVAGSTTYTSASKITKSACDTLVLQLERATQAKGLTVGFAEALLIPEPSREPPPKPGDELPVETETYDAGHEDYEFVPSESPTKLWSSWALHNDLGFVED</sequence>
<dbReference type="Proteomes" id="UP000799537">
    <property type="component" value="Unassembled WGS sequence"/>
</dbReference>
<protein>
    <submittedName>
        <fullName evidence="2">Uncharacterized protein</fullName>
    </submittedName>
</protein>
<reference evidence="2" key="1">
    <citation type="journal article" date="2020" name="Stud. Mycol.">
        <title>101 Dothideomycetes genomes: a test case for predicting lifestyles and emergence of pathogens.</title>
        <authorList>
            <person name="Haridas S."/>
            <person name="Albert R."/>
            <person name="Binder M."/>
            <person name="Bloem J."/>
            <person name="Labutti K."/>
            <person name="Salamov A."/>
            <person name="Andreopoulos B."/>
            <person name="Baker S."/>
            <person name="Barry K."/>
            <person name="Bills G."/>
            <person name="Bluhm B."/>
            <person name="Cannon C."/>
            <person name="Castanera R."/>
            <person name="Culley D."/>
            <person name="Daum C."/>
            <person name="Ezra D."/>
            <person name="Gonzalez J."/>
            <person name="Henrissat B."/>
            <person name="Kuo A."/>
            <person name="Liang C."/>
            <person name="Lipzen A."/>
            <person name="Lutzoni F."/>
            <person name="Magnuson J."/>
            <person name="Mondo S."/>
            <person name="Nolan M."/>
            <person name="Ohm R."/>
            <person name="Pangilinan J."/>
            <person name="Park H.-J."/>
            <person name="Ramirez L."/>
            <person name="Alfaro M."/>
            <person name="Sun H."/>
            <person name="Tritt A."/>
            <person name="Yoshinaga Y."/>
            <person name="Zwiers L.-H."/>
            <person name="Turgeon B."/>
            <person name="Goodwin S."/>
            <person name="Spatafora J."/>
            <person name="Crous P."/>
            <person name="Grigoriev I."/>
        </authorList>
    </citation>
    <scope>NUCLEOTIDE SEQUENCE</scope>
    <source>
        <strain evidence="2">ATCC 36951</strain>
    </source>
</reference>
<dbReference type="AlphaFoldDB" id="A0A6A6CUF3"/>
<proteinExistence type="predicted"/>
<feature type="region of interest" description="Disordered" evidence="1">
    <location>
        <begin position="69"/>
        <end position="103"/>
    </location>
</feature>
<feature type="compositionally biased region" description="Polar residues" evidence="1">
    <location>
        <begin position="39"/>
        <end position="53"/>
    </location>
</feature>
<organism evidence="2 3">
    <name type="scientific">Zasmidium cellare ATCC 36951</name>
    <dbReference type="NCBI Taxonomy" id="1080233"/>
    <lineage>
        <taxon>Eukaryota</taxon>
        <taxon>Fungi</taxon>
        <taxon>Dikarya</taxon>
        <taxon>Ascomycota</taxon>
        <taxon>Pezizomycotina</taxon>
        <taxon>Dothideomycetes</taxon>
        <taxon>Dothideomycetidae</taxon>
        <taxon>Mycosphaerellales</taxon>
        <taxon>Mycosphaerellaceae</taxon>
        <taxon>Zasmidium</taxon>
    </lineage>
</organism>
<evidence type="ECO:0000256" key="1">
    <source>
        <dbReference type="SAM" id="MobiDB-lite"/>
    </source>
</evidence>
<evidence type="ECO:0000313" key="3">
    <source>
        <dbReference type="Proteomes" id="UP000799537"/>
    </source>
</evidence>
<keyword evidence="3" id="KW-1185">Reference proteome</keyword>
<name>A0A6A6CUF3_ZASCE</name>
<feature type="compositionally biased region" description="Polar residues" evidence="1">
    <location>
        <begin position="85"/>
        <end position="94"/>
    </location>
</feature>
<dbReference type="RefSeq" id="XP_033669995.1">
    <property type="nucleotide sequence ID" value="XM_033805343.1"/>
</dbReference>